<organism evidence="8 9">
    <name type="scientific">Hydrocarboniphaga effusa AP103</name>
    <dbReference type="NCBI Taxonomy" id="1172194"/>
    <lineage>
        <taxon>Bacteria</taxon>
        <taxon>Pseudomonadati</taxon>
        <taxon>Pseudomonadota</taxon>
        <taxon>Gammaproteobacteria</taxon>
        <taxon>Nevskiales</taxon>
        <taxon>Nevskiaceae</taxon>
        <taxon>Hydrocarboniphaga</taxon>
    </lineage>
</organism>
<evidence type="ECO:0000256" key="6">
    <source>
        <dbReference type="ARBA" id="ARBA00023316"/>
    </source>
</evidence>
<evidence type="ECO:0000256" key="1">
    <source>
        <dbReference type="ARBA" id="ARBA00022475"/>
    </source>
</evidence>
<accession>I8T1V5</accession>
<dbReference type="EC" id="4.2.2.29" evidence="7"/>
<evidence type="ECO:0000313" key="9">
    <source>
        <dbReference type="Proteomes" id="UP000003704"/>
    </source>
</evidence>
<evidence type="ECO:0000256" key="7">
    <source>
        <dbReference type="HAMAP-Rule" id="MF_02065"/>
    </source>
</evidence>
<dbReference type="AlphaFoldDB" id="I8T1V5"/>
<keyword evidence="6 7" id="KW-0961">Cell wall biogenesis/degradation</keyword>
<comment type="similarity">
    <text evidence="7">Belongs to the transglycosylase MltG family.</text>
</comment>
<dbReference type="InterPro" id="IPR003770">
    <property type="entry name" value="MLTG-like"/>
</dbReference>
<dbReference type="CDD" id="cd08010">
    <property type="entry name" value="MltG_like"/>
    <property type="match status" value="1"/>
</dbReference>
<evidence type="ECO:0000256" key="2">
    <source>
        <dbReference type="ARBA" id="ARBA00022692"/>
    </source>
</evidence>
<keyword evidence="5 7" id="KW-0456">Lyase</keyword>
<evidence type="ECO:0000256" key="4">
    <source>
        <dbReference type="ARBA" id="ARBA00023136"/>
    </source>
</evidence>
<keyword evidence="7" id="KW-0997">Cell inner membrane</keyword>
<keyword evidence="2 7" id="KW-0812">Transmembrane</keyword>
<dbReference type="Pfam" id="PF02618">
    <property type="entry name" value="YceG"/>
    <property type="match status" value="1"/>
</dbReference>
<dbReference type="OrthoDB" id="9814591at2"/>
<name>I8T1V5_9GAMM</name>
<comment type="caution">
    <text evidence="8">The sequence shown here is derived from an EMBL/GenBank/DDBJ whole genome shotgun (WGS) entry which is preliminary data.</text>
</comment>
<dbReference type="Gene3D" id="3.30.1490.480">
    <property type="entry name" value="Endolytic murein transglycosylase"/>
    <property type="match status" value="1"/>
</dbReference>
<dbReference type="PANTHER" id="PTHR30518">
    <property type="entry name" value="ENDOLYTIC MUREIN TRANSGLYCOSYLASE"/>
    <property type="match status" value="1"/>
</dbReference>
<keyword evidence="1 7" id="KW-1003">Cell membrane</keyword>
<evidence type="ECO:0000256" key="5">
    <source>
        <dbReference type="ARBA" id="ARBA00023239"/>
    </source>
</evidence>
<dbReference type="NCBIfam" id="TIGR00247">
    <property type="entry name" value="endolytic transglycosylase MltG"/>
    <property type="match status" value="1"/>
</dbReference>
<keyword evidence="4 7" id="KW-0472">Membrane</keyword>
<sequence>MKKFFRILVLLILLALVAAAGLLYDAHAQLSTPLRYEQPENLQLAPGARLRDTVLTLRDQDRLASLRQGLYLEIYARRSGKAARIKAGEYRMEPGMSAYQALDLWVSGKVVVYELRVVEGTRFEVALSQIIAHPQIRKTLKTTDAAEIMSAVGRAGQHPEGRFFPDTYLFPRDTTDVALLKRAFDAMDKTLAAEWEARAADLPYRSVEDALTMASIVEKETGLPAERPEIAGVFVRRLRLGMRLQTDPTVIYGLGAIFDGNLRRRDLLAPNPYNTYLNTGLPPTPICLPGRAAIKAALHPADGKTLYFVSRGDGSHQFSETLDEHEAAVRRYQLRGGQR</sequence>
<dbReference type="GO" id="GO:0071555">
    <property type="term" value="P:cell wall organization"/>
    <property type="evidence" value="ECO:0007669"/>
    <property type="project" value="UniProtKB-KW"/>
</dbReference>
<feature type="site" description="Important for catalytic activity" evidence="7">
    <location>
        <position position="220"/>
    </location>
</feature>
<reference evidence="8 9" key="1">
    <citation type="journal article" date="2012" name="J. Bacteriol.">
        <title>Genome Sequence of n-Alkane-Degrading Hydrocarboniphaga effusa Strain AP103T (ATCC BAA-332T).</title>
        <authorList>
            <person name="Chang H.K."/>
            <person name="Zylstra G.J."/>
            <person name="Chae J.C."/>
        </authorList>
    </citation>
    <scope>NUCLEOTIDE SEQUENCE [LARGE SCALE GENOMIC DNA]</scope>
    <source>
        <strain evidence="8 9">AP103</strain>
    </source>
</reference>
<protein>
    <recommendedName>
        <fullName evidence="7">Endolytic murein transglycosylase</fullName>
        <ecNumber evidence="7">4.2.2.29</ecNumber>
    </recommendedName>
    <alternativeName>
        <fullName evidence="7">Peptidoglycan lytic transglycosylase</fullName>
    </alternativeName>
    <alternativeName>
        <fullName evidence="7">Peptidoglycan polymerization terminase</fullName>
    </alternativeName>
</protein>
<dbReference type="GO" id="GO:0009252">
    <property type="term" value="P:peptidoglycan biosynthetic process"/>
    <property type="evidence" value="ECO:0007669"/>
    <property type="project" value="UniProtKB-UniRule"/>
</dbReference>
<dbReference type="Gene3D" id="3.30.160.60">
    <property type="entry name" value="Classic Zinc Finger"/>
    <property type="match status" value="1"/>
</dbReference>
<dbReference type="HAMAP" id="MF_02065">
    <property type="entry name" value="MltG"/>
    <property type="match status" value="1"/>
</dbReference>
<comment type="catalytic activity">
    <reaction evidence="7">
        <text>a peptidoglycan chain = a peptidoglycan chain with N-acetyl-1,6-anhydromuramyl-[peptide] at the reducing end + a peptidoglycan chain with N-acetylglucosamine at the non-reducing end.</text>
        <dbReference type="EC" id="4.2.2.29"/>
    </reaction>
</comment>
<dbReference type="RefSeq" id="WP_007187013.1">
    <property type="nucleotide sequence ID" value="NZ_AKGD01000004.1"/>
</dbReference>
<evidence type="ECO:0000313" key="8">
    <source>
        <dbReference type="EMBL" id="EIT67643.1"/>
    </source>
</evidence>
<dbReference type="GO" id="GO:0005886">
    <property type="term" value="C:plasma membrane"/>
    <property type="evidence" value="ECO:0007669"/>
    <property type="project" value="UniProtKB-UniRule"/>
</dbReference>
<gene>
    <name evidence="7" type="primary">mltG</name>
    <name evidence="8" type="ORF">WQQ_40780</name>
</gene>
<dbReference type="EMBL" id="AKGD01000004">
    <property type="protein sequence ID" value="EIT67643.1"/>
    <property type="molecule type" value="Genomic_DNA"/>
</dbReference>
<proteinExistence type="inferred from homology"/>
<dbReference type="Proteomes" id="UP000003704">
    <property type="component" value="Unassembled WGS sequence"/>
</dbReference>
<keyword evidence="3 7" id="KW-1133">Transmembrane helix</keyword>
<evidence type="ECO:0000256" key="3">
    <source>
        <dbReference type="ARBA" id="ARBA00022989"/>
    </source>
</evidence>
<dbReference type="STRING" id="1172194.WQQ_40780"/>
<dbReference type="GO" id="GO:0008932">
    <property type="term" value="F:lytic endotransglycosylase activity"/>
    <property type="evidence" value="ECO:0007669"/>
    <property type="project" value="UniProtKB-UniRule"/>
</dbReference>
<dbReference type="PANTHER" id="PTHR30518:SF2">
    <property type="entry name" value="ENDOLYTIC MUREIN TRANSGLYCOSYLASE"/>
    <property type="match status" value="1"/>
</dbReference>
<dbReference type="PATRIC" id="fig|1172194.4.peg.3962"/>
<keyword evidence="9" id="KW-1185">Reference proteome</keyword>
<comment type="function">
    <text evidence="7">Functions as a peptidoglycan terminase that cleaves nascent peptidoglycan strands endolytically to terminate their elongation.</text>
</comment>